<dbReference type="AlphaFoldDB" id="A0A2H0E1U6"/>
<dbReference type="SUPFAM" id="SSF55874">
    <property type="entry name" value="ATPase domain of HSP90 chaperone/DNA topoisomerase II/histidine kinase"/>
    <property type="match status" value="1"/>
</dbReference>
<sequence length="358" mass="40147">MNLAGGGLTVWDNGLGMDRNGLVQYFTIGSGFKKTNPVTEKFNRRRIGEFGIGKFAVLSVCDRFELATQKNGYAATVIFDKNDFESRNNWEVPLLEQASNHKTSYTRITLFDLKTPIGREALEQRLRQQLPLTEKDFTVLLDDVELKPRHIAGRKFFIREQTGFGLIAGEIVVSALILAKEDIGISVNVKGISLNRGFLGLEKSHQLPLNRLTGRIRADWLPLTAARDSWLKDSPEGRLFLEVITKNLKRLSGYLFKQKATAADKKADQALSAALVKIKTSLKKNRDIFLLNDLPLFDQEQEKNDALAEAVGAGVFTQRLTKKKGALAKAGKLPGEISRRLPKLTRNRVKTILKDQKR</sequence>
<accession>A0A2H0E1U6</accession>
<protein>
    <submittedName>
        <fullName evidence="1">Uncharacterized protein</fullName>
    </submittedName>
</protein>
<dbReference type="EMBL" id="PCTU01000015">
    <property type="protein sequence ID" value="PIP88403.1"/>
    <property type="molecule type" value="Genomic_DNA"/>
</dbReference>
<proteinExistence type="predicted"/>
<dbReference type="Gene3D" id="3.30.565.10">
    <property type="entry name" value="Histidine kinase-like ATPase, C-terminal domain"/>
    <property type="match status" value="1"/>
</dbReference>
<reference evidence="1 2" key="1">
    <citation type="submission" date="2017-09" db="EMBL/GenBank/DDBJ databases">
        <title>Depth-based differentiation of microbial function through sediment-hosted aquifers and enrichment of novel symbionts in the deep terrestrial subsurface.</title>
        <authorList>
            <person name="Probst A.J."/>
            <person name="Ladd B."/>
            <person name="Jarett J.K."/>
            <person name="Geller-Mcgrath D.E."/>
            <person name="Sieber C.M."/>
            <person name="Emerson J.B."/>
            <person name="Anantharaman K."/>
            <person name="Thomas B.C."/>
            <person name="Malmstrom R."/>
            <person name="Stieglmeier M."/>
            <person name="Klingl A."/>
            <person name="Woyke T."/>
            <person name="Ryan C.M."/>
            <person name="Banfield J.F."/>
        </authorList>
    </citation>
    <scope>NUCLEOTIDE SEQUENCE [LARGE SCALE GENOMIC DNA]</scope>
    <source>
        <strain evidence="1">CG22_combo_CG10-13_8_21_14_all_01_47_9</strain>
    </source>
</reference>
<feature type="non-terminal residue" evidence="1">
    <location>
        <position position="358"/>
    </location>
</feature>
<gene>
    <name evidence="1" type="ORF">COW80_00630</name>
</gene>
<comment type="caution">
    <text evidence="1">The sequence shown here is derived from an EMBL/GenBank/DDBJ whole genome shotgun (WGS) entry which is preliminary data.</text>
</comment>
<evidence type="ECO:0000313" key="1">
    <source>
        <dbReference type="EMBL" id="PIP88403.1"/>
    </source>
</evidence>
<organism evidence="1 2">
    <name type="scientific">Candidatus Beckwithbacteria bacterium CG22_combo_CG10-13_8_21_14_all_01_47_9</name>
    <dbReference type="NCBI Taxonomy" id="1974496"/>
    <lineage>
        <taxon>Bacteria</taxon>
        <taxon>Candidatus Beckwithiibacteriota</taxon>
    </lineage>
</organism>
<dbReference type="Proteomes" id="UP000229981">
    <property type="component" value="Unassembled WGS sequence"/>
</dbReference>
<evidence type="ECO:0000313" key="2">
    <source>
        <dbReference type="Proteomes" id="UP000229981"/>
    </source>
</evidence>
<name>A0A2H0E1U6_9BACT</name>
<dbReference type="InterPro" id="IPR036890">
    <property type="entry name" value="HATPase_C_sf"/>
</dbReference>
<dbReference type="Pfam" id="PF13589">
    <property type="entry name" value="HATPase_c_3"/>
    <property type="match status" value="1"/>
</dbReference>